<dbReference type="Pfam" id="PF00069">
    <property type="entry name" value="Pkinase"/>
    <property type="match status" value="1"/>
</dbReference>
<dbReference type="PANTHER" id="PTHR48012:SF2">
    <property type="entry name" value="STERILE20-LIKE KINASE, ISOFORM B"/>
    <property type="match status" value="1"/>
</dbReference>
<protein>
    <recommendedName>
        <fullName evidence="1">non-specific serine/threonine protein kinase</fullName>
        <ecNumber evidence="1">2.7.11.1</ecNumber>
    </recommendedName>
</protein>
<dbReference type="FunFam" id="1.10.510.10:FF:000421">
    <property type="entry name" value="Serine/threonine-protein kinase PAK 6"/>
    <property type="match status" value="1"/>
</dbReference>
<evidence type="ECO:0000313" key="9">
    <source>
        <dbReference type="Proteomes" id="UP000054408"/>
    </source>
</evidence>
<feature type="compositionally biased region" description="Low complexity" evidence="6">
    <location>
        <begin position="338"/>
        <end position="348"/>
    </location>
</feature>
<dbReference type="SUPFAM" id="SSF56112">
    <property type="entry name" value="Protein kinase-like (PK-like)"/>
    <property type="match status" value="1"/>
</dbReference>
<feature type="domain" description="Protein kinase" evidence="7">
    <location>
        <begin position="48"/>
        <end position="304"/>
    </location>
</feature>
<dbReference type="EMBL" id="GL349470">
    <property type="protein sequence ID" value="KNC51776.1"/>
    <property type="molecule type" value="Genomic_DNA"/>
</dbReference>
<gene>
    <name evidence="8" type="ORF">AMSG_07851</name>
</gene>
<dbReference type="Gene3D" id="1.10.510.10">
    <property type="entry name" value="Transferase(Phosphotransferase) domain 1"/>
    <property type="match status" value="1"/>
</dbReference>
<evidence type="ECO:0000259" key="7">
    <source>
        <dbReference type="PROSITE" id="PS50011"/>
    </source>
</evidence>
<dbReference type="OrthoDB" id="8693905at2759"/>
<feature type="region of interest" description="Disordered" evidence="6">
    <location>
        <begin position="338"/>
        <end position="360"/>
    </location>
</feature>
<keyword evidence="8" id="KW-0418">Kinase</keyword>
<dbReference type="RefSeq" id="XP_013755649.1">
    <property type="nucleotide sequence ID" value="XM_013900195.1"/>
</dbReference>
<dbReference type="CDD" id="cd05122">
    <property type="entry name" value="PKc_STE"/>
    <property type="match status" value="1"/>
</dbReference>
<dbReference type="PROSITE" id="PS00107">
    <property type="entry name" value="PROTEIN_KINASE_ATP"/>
    <property type="match status" value="1"/>
</dbReference>
<dbReference type="EC" id="2.7.11.1" evidence="1"/>
<reference evidence="8 9" key="1">
    <citation type="submission" date="2010-05" db="EMBL/GenBank/DDBJ databases">
        <title>The Genome Sequence of Thecamonas trahens ATCC 50062.</title>
        <authorList>
            <consortium name="The Broad Institute Genome Sequencing Platform"/>
            <person name="Russ C."/>
            <person name="Cuomo C."/>
            <person name="Shea T."/>
            <person name="Young S.K."/>
            <person name="Zeng Q."/>
            <person name="Koehrsen M."/>
            <person name="Haas B."/>
            <person name="Borodovsky M."/>
            <person name="Guigo R."/>
            <person name="Alvarado L."/>
            <person name="Berlin A."/>
            <person name="Bochicchio J."/>
            <person name="Borenstein D."/>
            <person name="Chapman S."/>
            <person name="Chen Z."/>
            <person name="Freedman E."/>
            <person name="Gellesch M."/>
            <person name="Goldberg J."/>
            <person name="Griggs A."/>
            <person name="Gujja S."/>
            <person name="Heilman E."/>
            <person name="Heiman D."/>
            <person name="Hepburn T."/>
            <person name="Howarth C."/>
            <person name="Jen D."/>
            <person name="Larson L."/>
            <person name="Mehta T."/>
            <person name="Park D."/>
            <person name="Pearson M."/>
            <person name="Roberts A."/>
            <person name="Saif S."/>
            <person name="Shenoy N."/>
            <person name="Sisk P."/>
            <person name="Stolte C."/>
            <person name="Sykes S."/>
            <person name="Thomson T."/>
            <person name="Walk T."/>
            <person name="White J."/>
            <person name="Yandava C."/>
            <person name="Burger G."/>
            <person name="Gray M.W."/>
            <person name="Holland P.W.H."/>
            <person name="King N."/>
            <person name="Lang F.B.F."/>
            <person name="Roger A.J."/>
            <person name="Ruiz-Trillo I."/>
            <person name="Lander E."/>
            <person name="Nusbaum C."/>
        </authorList>
    </citation>
    <scope>NUCLEOTIDE SEQUENCE [LARGE SCALE GENOMIC DNA]</scope>
    <source>
        <strain evidence="8 9">ATCC 50062</strain>
    </source>
</reference>
<dbReference type="GO" id="GO:0005737">
    <property type="term" value="C:cytoplasm"/>
    <property type="evidence" value="ECO:0007669"/>
    <property type="project" value="TreeGrafter"/>
</dbReference>
<keyword evidence="5" id="KW-0723">Serine/threonine-protein kinase</keyword>
<evidence type="ECO:0000256" key="4">
    <source>
        <dbReference type="PROSITE-ProRule" id="PRU10141"/>
    </source>
</evidence>
<dbReference type="OMA" id="KGTKEIC"/>
<dbReference type="PANTHER" id="PTHR48012">
    <property type="entry name" value="STERILE20-LIKE KINASE, ISOFORM B-RELATED"/>
    <property type="match status" value="1"/>
</dbReference>
<dbReference type="AlphaFoldDB" id="A0A0L0DI47"/>
<dbReference type="InterPro" id="IPR008271">
    <property type="entry name" value="Ser/Thr_kinase_AS"/>
</dbReference>
<dbReference type="FunFam" id="3.30.200.20:FF:000042">
    <property type="entry name" value="Aurora kinase A"/>
    <property type="match status" value="1"/>
</dbReference>
<keyword evidence="3 4" id="KW-0067">ATP-binding</keyword>
<feature type="binding site" evidence="4">
    <location>
        <position position="77"/>
    </location>
    <ligand>
        <name>ATP</name>
        <dbReference type="ChEBI" id="CHEBI:30616"/>
    </ligand>
</feature>
<dbReference type="eggNOG" id="KOG0579">
    <property type="taxonomic scope" value="Eukaryota"/>
</dbReference>
<comment type="similarity">
    <text evidence="5">Belongs to the protein kinase superfamily.</text>
</comment>
<dbReference type="PROSITE" id="PS00108">
    <property type="entry name" value="PROTEIN_KINASE_ST"/>
    <property type="match status" value="1"/>
</dbReference>
<evidence type="ECO:0000313" key="8">
    <source>
        <dbReference type="EMBL" id="KNC51776.1"/>
    </source>
</evidence>
<dbReference type="STRING" id="461836.A0A0L0DI47"/>
<dbReference type="InterPro" id="IPR000719">
    <property type="entry name" value="Prot_kinase_dom"/>
</dbReference>
<sequence>MAGVAPPSSSSASGSASGSSNGQAGSMGEAGLSASRYYFSLEDPKENWEVGDKVGAGSFASVYKVRHKGTKEICAAKIIRLNNKMPNEFAMVKDEVDILRDAAHPNMITLYATYKRTNKVWIIMEYCGGGSIQSLYQKLRRPMTEDEIKFILREMLAGLAHMHAHGIIHRDIKGGNVLLTHKGEVKLADFGVSAQLSHSQQRKSTIVGTPYWMAPEVVYEGATYDAKADIWSLGITALEMAEMEPPNSKMDPKMAMYMTPSMPAPTFRKPAAWSSAFRDFVRLTLQKNPARRPSAAALLAHPFLADASIAPLRAAITLVRARAKDSKRARAAAAKAAAKAGKAPAQPHAIRRHAPPHPQHVPRRHRVAAKASPNAAGQANHQAAVLAQANRPIQPMRHRMPAMPAMVASPARPAPMPGLASPRRAAQSPRLGAHMRFLRASNENPPLR</sequence>
<proteinExistence type="inferred from homology"/>
<keyword evidence="2 4" id="KW-0547">Nucleotide-binding</keyword>
<feature type="region of interest" description="Disordered" evidence="6">
    <location>
        <begin position="409"/>
        <end position="448"/>
    </location>
</feature>
<accession>A0A0L0DI47</accession>
<dbReference type="InterPro" id="IPR011009">
    <property type="entry name" value="Kinase-like_dom_sf"/>
</dbReference>
<evidence type="ECO:0000256" key="3">
    <source>
        <dbReference type="ARBA" id="ARBA00022840"/>
    </source>
</evidence>
<dbReference type="GO" id="GO:0005524">
    <property type="term" value="F:ATP binding"/>
    <property type="evidence" value="ECO:0007669"/>
    <property type="project" value="UniProtKB-UniRule"/>
</dbReference>
<dbReference type="PROSITE" id="PS50011">
    <property type="entry name" value="PROTEIN_KINASE_DOM"/>
    <property type="match status" value="1"/>
</dbReference>
<keyword evidence="8" id="KW-0808">Transferase</keyword>
<dbReference type="InterPro" id="IPR017441">
    <property type="entry name" value="Protein_kinase_ATP_BS"/>
</dbReference>
<keyword evidence="9" id="KW-1185">Reference proteome</keyword>
<evidence type="ECO:0000256" key="5">
    <source>
        <dbReference type="RuleBase" id="RU000304"/>
    </source>
</evidence>
<name>A0A0L0DI47_THETB</name>
<evidence type="ECO:0000256" key="1">
    <source>
        <dbReference type="ARBA" id="ARBA00012513"/>
    </source>
</evidence>
<feature type="compositionally biased region" description="Low complexity" evidence="6">
    <location>
        <begin position="1"/>
        <end position="26"/>
    </location>
</feature>
<dbReference type="GO" id="GO:0004674">
    <property type="term" value="F:protein serine/threonine kinase activity"/>
    <property type="evidence" value="ECO:0007669"/>
    <property type="project" value="UniProtKB-KW"/>
</dbReference>
<feature type="compositionally biased region" description="Basic residues" evidence="6">
    <location>
        <begin position="349"/>
        <end position="360"/>
    </location>
</feature>
<evidence type="ECO:0000256" key="6">
    <source>
        <dbReference type="SAM" id="MobiDB-lite"/>
    </source>
</evidence>
<dbReference type="InterPro" id="IPR050629">
    <property type="entry name" value="STE20/SPS1-PAK"/>
</dbReference>
<feature type="region of interest" description="Disordered" evidence="6">
    <location>
        <begin position="1"/>
        <end position="27"/>
    </location>
</feature>
<dbReference type="SMART" id="SM00220">
    <property type="entry name" value="S_TKc"/>
    <property type="match status" value="1"/>
</dbReference>
<evidence type="ECO:0000256" key="2">
    <source>
        <dbReference type="ARBA" id="ARBA00022741"/>
    </source>
</evidence>
<organism evidence="8 9">
    <name type="scientific">Thecamonas trahens ATCC 50062</name>
    <dbReference type="NCBI Taxonomy" id="461836"/>
    <lineage>
        <taxon>Eukaryota</taxon>
        <taxon>Apusozoa</taxon>
        <taxon>Apusomonadida</taxon>
        <taxon>Apusomonadidae</taxon>
        <taxon>Thecamonas</taxon>
    </lineage>
</organism>
<dbReference type="GeneID" id="25566685"/>
<dbReference type="Proteomes" id="UP000054408">
    <property type="component" value="Unassembled WGS sequence"/>
</dbReference>